<dbReference type="Proteomes" id="UP001295423">
    <property type="component" value="Unassembled WGS sequence"/>
</dbReference>
<evidence type="ECO:0000256" key="4">
    <source>
        <dbReference type="ARBA" id="ARBA00023242"/>
    </source>
</evidence>
<evidence type="ECO:0000259" key="6">
    <source>
        <dbReference type="Pfam" id="PF13656"/>
    </source>
</evidence>
<evidence type="ECO:0000256" key="1">
    <source>
        <dbReference type="ARBA" id="ARBA00004123"/>
    </source>
</evidence>
<comment type="similarity">
    <text evidence="5">Belongs to the archaeal Rpo11/eukaryotic RPB11/RPC19 RNA polymerase subunit family.</text>
</comment>
<keyword evidence="3" id="KW-0804">Transcription</keyword>
<dbReference type="GO" id="GO:0046983">
    <property type="term" value="F:protein dimerization activity"/>
    <property type="evidence" value="ECO:0007669"/>
    <property type="project" value="InterPro"/>
</dbReference>
<reference evidence="7" key="1">
    <citation type="submission" date="2023-08" db="EMBL/GenBank/DDBJ databases">
        <authorList>
            <person name="Audoor S."/>
            <person name="Bilcke G."/>
        </authorList>
    </citation>
    <scope>NUCLEOTIDE SEQUENCE</scope>
</reference>
<dbReference type="GO" id="GO:0006362">
    <property type="term" value="P:transcription elongation by RNA polymerase I"/>
    <property type="evidence" value="ECO:0007669"/>
    <property type="project" value="TreeGrafter"/>
</dbReference>
<dbReference type="GO" id="GO:0005666">
    <property type="term" value="C:RNA polymerase III complex"/>
    <property type="evidence" value="ECO:0007669"/>
    <property type="project" value="TreeGrafter"/>
</dbReference>
<dbReference type="GO" id="GO:0003899">
    <property type="term" value="F:DNA-directed RNA polymerase activity"/>
    <property type="evidence" value="ECO:0007669"/>
    <property type="project" value="InterPro"/>
</dbReference>
<dbReference type="InterPro" id="IPR033898">
    <property type="entry name" value="RNAP_AC19"/>
</dbReference>
<dbReference type="GO" id="GO:0005736">
    <property type="term" value="C:RNA polymerase I complex"/>
    <property type="evidence" value="ECO:0007669"/>
    <property type="project" value="TreeGrafter"/>
</dbReference>
<keyword evidence="8" id="KW-1185">Reference proteome</keyword>
<keyword evidence="2" id="KW-0240">DNA-directed RNA polymerase</keyword>
<organism evidence="7 8">
    <name type="scientific">Cylindrotheca closterium</name>
    <dbReference type="NCBI Taxonomy" id="2856"/>
    <lineage>
        <taxon>Eukaryota</taxon>
        <taxon>Sar</taxon>
        <taxon>Stramenopiles</taxon>
        <taxon>Ochrophyta</taxon>
        <taxon>Bacillariophyta</taxon>
        <taxon>Bacillariophyceae</taxon>
        <taxon>Bacillariophycidae</taxon>
        <taxon>Bacillariales</taxon>
        <taxon>Bacillariaceae</taxon>
        <taxon>Cylindrotheca</taxon>
    </lineage>
</organism>
<comment type="subcellular location">
    <subcellularLocation>
        <location evidence="1">Nucleus</location>
    </subcellularLocation>
</comment>
<dbReference type="GO" id="GO:0006383">
    <property type="term" value="P:transcription by RNA polymerase III"/>
    <property type="evidence" value="ECO:0007669"/>
    <property type="project" value="TreeGrafter"/>
</dbReference>
<name>A0AAD2JNC4_9STRA</name>
<dbReference type="Pfam" id="PF13656">
    <property type="entry name" value="RNA_pol_L_2"/>
    <property type="match status" value="1"/>
</dbReference>
<dbReference type="PROSITE" id="PS01154">
    <property type="entry name" value="RNA_POL_L_13KD"/>
    <property type="match status" value="1"/>
</dbReference>
<dbReference type="GO" id="GO:0003677">
    <property type="term" value="F:DNA binding"/>
    <property type="evidence" value="ECO:0007669"/>
    <property type="project" value="InterPro"/>
</dbReference>
<evidence type="ECO:0000313" key="7">
    <source>
        <dbReference type="EMBL" id="CAJ1966628.1"/>
    </source>
</evidence>
<evidence type="ECO:0000256" key="5">
    <source>
        <dbReference type="ARBA" id="ARBA00025751"/>
    </source>
</evidence>
<comment type="caution">
    <text evidence="7">The sequence shown here is derived from an EMBL/GenBank/DDBJ whole genome shotgun (WGS) entry which is preliminary data.</text>
</comment>
<dbReference type="Gene3D" id="3.30.1360.10">
    <property type="entry name" value="RNA polymerase, RBP11-like subunit"/>
    <property type="match status" value="1"/>
</dbReference>
<dbReference type="InterPro" id="IPR009025">
    <property type="entry name" value="RBP11-like_dimer"/>
</dbReference>
<sequence length="152" mass="17009">MQTSSRNCWKKMSVNEVKIKTASNSFEVRGTGPPSSRTFAIGNEDHTLGNCLRHVLVQNAKVGFAGYSVPHPAEPIVHIRVQAVQPTTAIQVIEEACETLYQQCDIVLSKLEERLPQVKDDRGHIEERIAKMAEDDVDEEMEDGDADEFISR</sequence>
<dbReference type="PANTHER" id="PTHR13946:SF28">
    <property type="entry name" value="DNA-DIRECTED RNA POLYMERASES I AND III SUBUNIT RPAC2"/>
    <property type="match status" value="1"/>
</dbReference>
<protein>
    <recommendedName>
        <fullName evidence="6">DNA-directed RNA polymerase RBP11-like dimerisation domain-containing protein</fullName>
    </recommendedName>
</protein>
<dbReference type="InterPro" id="IPR022905">
    <property type="entry name" value="Rpo11-like"/>
</dbReference>
<dbReference type="InterPro" id="IPR036603">
    <property type="entry name" value="RBP11-like"/>
</dbReference>
<keyword evidence="4" id="KW-0539">Nucleus</keyword>
<proteinExistence type="inferred from homology"/>
<dbReference type="SUPFAM" id="SSF55257">
    <property type="entry name" value="RBP11-like subunits of RNA polymerase"/>
    <property type="match status" value="1"/>
</dbReference>
<evidence type="ECO:0000256" key="2">
    <source>
        <dbReference type="ARBA" id="ARBA00022478"/>
    </source>
</evidence>
<dbReference type="EMBL" id="CAKOGP040002303">
    <property type="protein sequence ID" value="CAJ1966628.1"/>
    <property type="molecule type" value="Genomic_DNA"/>
</dbReference>
<accession>A0AAD2JNC4</accession>
<dbReference type="HAMAP" id="MF_00261">
    <property type="entry name" value="RNApol_arch_Rpo11"/>
    <property type="match status" value="1"/>
</dbReference>
<evidence type="ECO:0000313" key="8">
    <source>
        <dbReference type="Proteomes" id="UP001295423"/>
    </source>
</evidence>
<feature type="domain" description="DNA-directed RNA polymerase RBP11-like dimerisation" evidence="6">
    <location>
        <begin position="38"/>
        <end position="109"/>
    </location>
</feature>
<dbReference type="PANTHER" id="PTHR13946">
    <property type="entry name" value="DNA-DIRECTED RNA POLYMERASE I,II,III"/>
    <property type="match status" value="1"/>
</dbReference>
<dbReference type="CDD" id="cd07029">
    <property type="entry name" value="RNAP_I_III_AC19"/>
    <property type="match status" value="1"/>
</dbReference>
<dbReference type="AlphaFoldDB" id="A0AAD2JNC4"/>
<dbReference type="InterPro" id="IPR008193">
    <property type="entry name" value="RNA_pol_Rpb11_13-16kDa_CS"/>
</dbReference>
<evidence type="ECO:0000256" key="3">
    <source>
        <dbReference type="ARBA" id="ARBA00023163"/>
    </source>
</evidence>
<gene>
    <name evidence="7" type="ORF">CYCCA115_LOCUS22213</name>
</gene>